<dbReference type="PROSITE" id="PS00609">
    <property type="entry name" value="GLYCOSYL_HYDROL_F32"/>
    <property type="match status" value="1"/>
</dbReference>
<protein>
    <recommendedName>
        <fullName evidence="2">beta-fructofuranosidase</fullName>
        <ecNumber evidence="2">3.2.1.26</ecNumber>
    </recommendedName>
</protein>
<evidence type="ECO:0000256" key="2">
    <source>
        <dbReference type="ARBA" id="ARBA00012758"/>
    </source>
</evidence>
<dbReference type="InterPro" id="IPR018053">
    <property type="entry name" value="Glyco_hydro_32_AS"/>
</dbReference>
<feature type="region of interest" description="Disordered" evidence="5">
    <location>
        <begin position="1"/>
        <end position="27"/>
    </location>
</feature>
<dbReference type="EMBL" id="SMZT01000002">
    <property type="protein sequence ID" value="TDL44632.1"/>
    <property type="molecule type" value="Genomic_DNA"/>
</dbReference>
<accession>A0A4R5YH94</accession>
<dbReference type="Pfam" id="PF00251">
    <property type="entry name" value="Glyco_hydro_32N"/>
    <property type="match status" value="1"/>
</dbReference>
<dbReference type="AlphaFoldDB" id="A0A4R5YH94"/>
<evidence type="ECO:0000256" key="4">
    <source>
        <dbReference type="ARBA" id="ARBA00023295"/>
    </source>
</evidence>
<comment type="similarity">
    <text evidence="1">Belongs to the glycosyl hydrolase 32 family.</text>
</comment>
<dbReference type="InterPro" id="IPR051214">
    <property type="entry name" value="GH32_Enzymes"/>
</dbReference>
<proteinExistence type="inferred from homology"/>
<evidence type="ECO:0000256" key="3">
    <source>
        <dbReference type="ARBA" id="ARBA00022801"/>
    </source>
</evidence>
<dbReference type="SMART" id="SM00640">
    <property type="entry name" value="Glyco_32"/>
    <property type="match status" value="1"/>
</dbReference>
<feature type="domain" description="Glycosyl hydrolase family 32 N-terminal" evidence="6">
    <location>
        <begin position="22"/>
        <end position="340"/>
    </location>
</feature>
<dbReference type="GO" id="GO:0004564">
    <property type="term" value="F:beta-fructofuranosidase activity"/>
    <property type="evidence" value="ECO:0007669"/>
    <property type="project" value="UniProtKB-EC"/>
</dbReference>
<dbReference type="InterPro" id="IPR001362">
    <property type="entry name" value="Glyco_hydro_32"/>
</dbReference>
<reference evidence="7 8" key="1">
    <citation type="submission" date="2019-03" db="EMBL/GenBank/DDBJ databases">
        <title>Genome Sequencing and Assembly of Various Microbes Isolated from Partially Reclaimed Soil and Acid Mine Drainage (AMD) Site.</title>
        <authorList>
            <person name="Steinbock B."/>
            <person name="Bechtold R."/>
            <person name="Sevigny J.L."/>
            <person name="Thomas D."/>
            <person name="Cuthill L.R."/>
            <person name="Aveiro Johannsen E.J."/>
            <person name="Thomas K."/>
            <person name="Ghosh A."/>
        </authorList>
    </citation>
    <scope>NUCLEOTIDE SEQUENCE [LARGE SCALE GENOMIC DNA]</scope>
    <source>
        <strain evidence="7 8">S-A3</strain>
    </source>
</reference>
<sequence length="449" mass="48905">MTLSPSTASAVLPTGRAFPRTHPRPARGWLNDPNGLCRVDGTWHVFFQYNPGSARHDAIQWGHLSSPDLVTWQEEPVALRPQQHGPDAFGCWSGVLTVDEGRPVAVYSGVEAGDDRSRVTLATGSEDLRSWRQEGVTAAEMPEDPDVVAVRDPFLFRWAGRRYALQGAGLADGRAAILLYDAADLEHWSYLGVWLTSDDPVLSADLAASIWECPQLFEVVEGEVSRWVLIVSRWMRQEDGSGRLQDVRYAVGRMDDDPDDDDDDGGRARGAVPRFSPEACGAVDTGPAFYAPQVLALEDRTLLWGWSWETRPEEVSDEEGWAGLLTWPRELRLDGDVLVPAPAAECAGHRREPLELTSADGTVELPDAAELRATGPDAAVRLLLRGPAGEREIWSGRAATVVVDGSLVEVYAQDGPSHTLRAYPQDGETWCAAVEPGAVTGWALGPSTP</sequence>
<dbReference type="InterPro" id="IPR013148">
    <property type="entry name" value="Glyco_hydro_32_N"/>
</dbReference>
<evidence type="ECO:0000259" key="6">
    <source>
        <dbReference type="Pfam" id="PF00251"/>
    </source>
</evidence>
<feature type="region of interest" description="Disordered" evidence="5">
    <location>
        <begin position="252"/>
        <end position="273"/>
    </location>
</feature>
<evidence type="ECO:0000256" key="5">
    <source>
        <dbReference type="SAM" id="MobiDB-lite"/>
    </source>
</evidence>
<gene>
    <name evidence="7" type="ORF">E2R59_06065</name>
</gene>
<dbReference type="SUPFAM" id="SSF75005">
    <property type="entry name" value="Arabinanase/levansucrase/invertase"/>
    <property type="match status" value="1"/>
</dbReference>
<dbReference type="EC" id="3.2.1.26" evidence="2"/>
<evidence type="ECO:0000313" key="8">
    <source>
        <dbReference type="Proteomes" id="UP000295163"/>
    </source>
</evidence>
<dbReference type="PANTHER" id="PTHR43101">
    <property type="entry name" value="BETA-FRUCTOSIDASE"/>
    <property type="match status" value="1"/>
</dbReference>
<name>A0A4R5YH94_KOCRO</name>
<evidence type="ECO:0000313" key="7">
    <source>
        <dbReference type="EMBL" id="TDL44632.1"/>
    </source>
</evidence>
<dbReference type="InterPro" id="IPR023296">
    <property type="entry name" value="Glyco_hydro_beta-prop_sf"/>
</dbReference>
<keyword evidence="4" id="KW-0326">Glycosidase</keyword>
<dbReference type="CDD" id="cd08996">
    <property type="entry name" value="GH32_FFase"/>
    <property type="match status" value="1"/>
</dbReference>
<dbReference type="RefSeq" id="WP_133409710.1">
    <property type="nucleotide sequence ID" value="NZ_SMZT01000002.1"/>
</dbReference>
<dbReference type="GO" id="GO:0005975">
    <property type="term" value="P:carbohydrate metabolic process"/>
    <property type="evidence" value="ECO:0007669"/>
    <property type="project" value="InterPro"/>
</dbReference>
<dbReference type="Gene3D" id="2.115.10.20">
    <property type="entry name" value="Glycosyl hydrolase domain, family 43"/>
    <property type="match status" value="1"/>
</dbReference>
<keyword evidence="3 7" id="KW-0378">Hydrolase</keyword>
<dbReference type="GeneID" id="64346972"/>
<evidence type="ECO:0000256" key="1">
    <source>
        <dbReference type="ARBA" id="ARBA00009902"/>
    </source>
</evidence>
<comment type="caution">
    <text evidence="7">The sequence shown here is derived from an EMBL/GenBank/DDBJ whole genome shotgun (WGS) entry which is preliminary data.</text>
</comment>
<dbReference type="Proteomes" id="UP000295163">
    <property type="component" value="Unassembled WGS sequence"/>
</dbReference>
<dbReference type="PANTHER" id="PTHR43101:SF1">
    <property type="entry name" value="BETA-FRUCTOSIDASE"/>
    <property type="match status" value="1"/>
</dbReference>
<organism evidence="7 8">
    <name type="scientific">Kocuria rosea</name>
    <name type="common">Deinococcus erythromyxa</name>
    <name type="synonym">Micrococcus rubens</name>
    <dbReference type="NCBI Taxonomy" id="1275"/>
    <lineage>
        <taxon>Bacteria</taxon>
        <taxon>Bacillati</taxon>
        <taxon>Actinomycetota</taxon>
        <taxon>Actinomycetes</taxon>
        <taxon>Micrococcales</taxon>
        <taxon>Micrococcaceae</taxon>
        <taxon>Kocuria</taxon>
    </lineage>
</organism>